<sequence>MELLVYEIKMCYLIASVVAPTIITRLLSGSNCGEQKGISKYTTHQTLRWMGYNMHKQVPLKSAMNRNLRLSWVHAQPNWTVEDWEKLRRNRACKDKQFFSSGILIWVAGSMEPIPGDSRQKVRDTLDRVPTHRKAQMHTHSHITDNVKMPISLQHMSLDWGRKLEYPQSTGTICKLHTQGRAGNRMPNPGGVLFLTSVNLSYTVEVGAG</sequence>
<dbReference type="EMBL" id="JAAGNN010000002">
    <property type="protein sequence ID" value="KAF4092213.1"/>
    <property type="molecule type" value="Genomic_DNA"/>
</dbReference>
<evidence type="ECO:0000313" key="1">
    <source>
        <dbReference type="EMBL" id="KAF4092213.1"/>
    </source>
</evidence>
<proteinExistence type="predicted"/>
<evidence type="ECO:0008006" key="3">
    <source>
        <dbReference type="Google" id="ProtNLM"/>
    </source>
</evidence>
<keyword evidence="2" id="KW-1185">Reference proteome</keyword>
<evidence type="ECO:0000313" key="2">
    <source>
        <dbReference type="Proteomes" id="UP000593565"/>
    </source>
</evidence>
<gene>
    <name evidence="1" type="ORF">AMELA_G00018180</name>
</gene>
<organism evidence="1 2">
    <name type="scientific">Ameiurus melas</name>
    <name type="common">Black bullhead</name>
    <name type="synonym">Silurus melas</name>
    <dbReference type="NCBI Taxonomy" id="219545"/>
    <lineage>
        <taxon>Eukaryota</taxon>
        <taxon>Metazoa</taxon>
        <taxon>Chordata</taxon>
        <taxon>Craniata</taxon>
        <taxon>Vertebrata</taxon>
        <taxon>Euteleostomi</taxon>
        <taxon>Actinopterygii</taxon>
        <taxon>Neopterygii</taxon>
        <taxon>Teleostei</taxon>
        <taxon>Ostariophysi</taxon>
        <taxon>Siluriformes</taxon>
        <taxon>Ictaluridae</taxon>
        <taxon>Ameiurus</taxon>
    </lineage>
</organism>
<accession>A0A7J6BAX9</accession>
<name>A0A7J6BAX9_AMEME</name>
<dbReference type="AlphaFoldDB" id="A0A7J6BAX9"/>
<dbReference type="Proteomes" id="UP000593565">
    <property type="component" value="Unassembled WGS sequence"/>
</dbReference>
<protein>
    <recommendedName>
        <fullName evidence="3">Transposase Tc1-like domain-containing protein</fullName>
    </recommendedName>
</protein>
<comment type="caution">
    <text evidence="1">The sequence shown here is derived from an EMBL/GenBank/DDBJ whole genome shotgun (WGS) entry which is preliminary data.</text>
</comment>
<reference evidence="1 2" key="1">
    <citation type="submission" date="2020-02" db="EMBL/GenBank/DDBJ databases">
        <title>A chromosome-scale genome assembly of the black bullhead catfish (Ameiurus melas).</title>
        <authorList>
            <person name="Wen M."/>
            <person name="Zham M."/>
            <person name="Cabau C."/>
            <person name="Klopp C."/>
            <person name="Donnadieu C."/>
            <person name="Roques C."/>
            <person name="Bouchez O."/>
            <person name="Lampietro C."/>
            <person name="Jouanno E."/>
            <person name="Herpin A."/>
            <person name="Louis A."/>
            <person name="Berthelot C."/>
            <person name="Parey E."/>
            <person name="Roest-Crollius H."/>
            <person name="Braasch I."/>
            <person name="Postlethwait J."/>
            <person name="Robinson-Rechavi M."/>
            <person name="Echchiki A."/>
            <person name="Begum T."/>
            <person name="Montfort J."/>
            <person name="Schartl M."/>
            <person name="Bobe J."/>
            <person name="Guiguen Y."/>
        </authorList>
    </citation>
    <scope>NUCLEOTIDE SEQUENCE [LARGE SCALE GENOMIC DNA]</scope>
    <source>
        <strain evidence="1">M_S1</strain>
        <tissue evidence="1">Blood</tissue>
    </source>
</reference>